<dbReference type="AlphaFoldDB" id="A0A4C1U212"/>
<gene>
    <name evidence="1" type="ORF">EVAR_82163_1</name>
</gene>
<protein>
    <submittedName>
        <fullName evidence="1">Uncharacterized protein</fullName>
    </submittedName>
</protein>
<evidence type="ECO:0000313" key="1">
    <source>
        <dbReference type="EMBL" id="GBP20288.1"/>
    </source>
</evidence>
<keyword evidence="2" id="KW-1185">Reference proteome</keyword>
<proteinExistence type="predicted"/>
<comment type="caution">
    <text evidence="1">The sequence shown here is derived from an EMBL/GenBank/DDBJ whole genome shotgun (WGS) entry which is preliminary data.</text>
</comment>
<sequence>MENFTPQQFKRSSSKKVQFAHGVLLETPPLCDLTVPTSIFKDTPHTLRRDHISLHILPQLNFHFPRRIERAAAAQGTFTRKIKRTLQRECASEHLACHRQWRRRRPPRAELARLVTEKP</sequence>
<dbReference type="Proteomes" id="UP000299102">
    <property type="component" value="Unassembled WGS sequence"/>
</dbReference>
<accession>A0A4C1U212</accession>
<evidence type="ECO:0000313" key="2">
    <source>
        <dbReference type="Proteomes" id="UP000299102"/>
    </source>
</evidence>
<reference evidence="1 2" key="1">
    <citation type="journal article" date="2019" name="Commun. Biol.">
        <title>The bagworm genome reveals a unique fibroin gene that provides high tensile strength.</title>
        <authorList>
            <person name="Kono N."/>
            <person name="Nakamura H."/>
            <person name="Ohtoshi R."/>
            <person name="Tomita M."/>
            <person name="Numata K."/>
            <person name="Arakawa K."/>
        </authorList>
    </citation>
    <scope>NUCLEOTIDE SEQUENCE [LARGE SCALE GENOMIC DNA]</scope>
</reference>
<dbReference type="EMBL" id="BGZK01000116">
    <property type="protein sequence ID" value="GBP20288.1"/>
    <property type="molecule type" value="Genomic_DNA"/>
</dbReference>
<name>A0A4C1U212_EUMVA</name>
<organism evidence="1 2">
    <name type="scientific">Eumeta variegata</name>
    <name type="common">Bagworm moth</name>
    <name type="synonym">Eumeta japonica</name>
    <dbReference type="NCBI Taxonomy" id="151549"/>
    <lineage>
        <taxon>Eukaryota</taxon>
        <taxon>Metazoa</taxon>
        <taxon>Ecdysozoa</taxon>
        <taxon>Arthropoda</taxon>
        <taxon>Hexapoda</taxon>
        <taxon>Insecta</taxon>
        <taxon>Pterygota</taxon>
        <taxon>Neoptera</taxon>
        <taxon>Endopterygota</taxon>
        <taxon>Lepidoptera</taxon>
        <taxon>Glossata</taxon>
        <taxon>Ditrysia</taxon>
        <taxon>Tineoidea</taxon>
        <taxon>Psychidae</taxon>
        <taxon>Oiketicinae</taxon>
        <taxon>Eumeta</taxon>
    </lineage>
</organism>